<dbReference type="EMBL" id="SPQC01000054">
    <property type="protein sequence ID" value="TFU20553.1"/>
    <property type="molecule type" value="Genomic_DNA"/>
</dbReference>
<name>A0A4Y9F0K9_9MICC</name>
<sequence length="82" mass="9087">MELPQTTQQAADTTDPRRGLLAIAALRSLTDNLEHQQVEAALRTGMSWQAIADCLGVSRQAVHKKYAKRIDPTIPLPRRKAP</sequence>
<accession>A0A4Y9F0K9</accession>
<dbReference type="RefSeq" id="WP_135013811.1">
    <property type="nucleotide sequence ID" value="NZ_CAKMSG010000018.1"/>
</dbReference>
<protein>
    <recommendedName>
        <fullName evidence="3">AsnC family protein</fullName>
    </recommendedName>
</protein>
<evidence type="ECO:0008006" key="3">
    <source>
        <dbReference type="Google" id="ProtNLM"/>
    </source>
</evidence>
<reference evidence="1 2" key="1">
    <citation type="submission" date="2019-03" db="EMBL/GenBank/DDBJ databases">
        <title>Diversity of the mouse oral microbiome.</title>
        <authorList>
            <person name="Joseph S."/>
            <person name="Aduse-Opoku J."/>
            <person name="Curtis M."/>
            <person name="Wade W."/>
            <person name="Hashim A."/>
        </authorList>
    </citation>
    <scope>NUCLEOTIDE SEQUENCE [LARGE SCALE GENOMIC DNA]</scope>
    <source>
        <strain evidence="2">irhom_31</strain>
    </source>
</reference>
<dbReference type="AlphaFoldDB" id="A0A4Y9F0K9"/>
<evidence type="ECO:0000313" key="1">
    <source>
        <dbReference type="EMBL" id="TFU20553.1"/>
    </source>
</evidence>
<gene>
    <name evidence="1" type="ORF">E4U03_11195</name>
</gene>
<comment type="caution">
    <text evidence="1">The sequence shown here is derived from an EMBL/GenBank/DDBJ whole genome shotgun (WGS) entry which is preliminary data.</text>
</comment>
<evidence type="ECO:0000313" key="2">
    <source>
        <dbReference type="Proteomes" id="UP000297951"/>
    </source>
</evidence>
<dbReference type="OrthoDB" id="3579809at2"/>
<organism evidence="1 2">
    <name type="scientific">Rothia nasimurium</name>
    <dbReference type="NCBI Taxonomy" id="85336"/>
    <lineage>
        <taxon>Bacteria</taxon>
        <taxon>Bacillati</taxon>
        <taxon>Actinomycetota</taxon>
        <taxon>Actinomycetes</taxon>
        <taxon>Micrococcales</taxon>
        <taxon>Micrococcaceae</taxon>
        <taxon>Rothia</taxon>
    </lineage>
</organism>
<proteinExistence type="predicted"/>
<dbReference type="Proteomes" id="UP000297951">
    <property type="component" value="Unassembled WGS sequence"/>
</dbReference>